<dbReference type="GO" id="GO:0006261">
    <property type="term" value="P:DNA-templated DNA replication"/>
    <property type="evidence" value="ECO:0007669"/>
    <property type="project" value="TreeGrafter"/>
</dbReference>
<dbReference type="CDD" id="cd00009">
    <property type="entry name" value="AAA"/>
    <property type="match status" value="1"/>
</dbReference>
<protein>
    <submittedName>
        <fullName evidence="2">P-loop containing nucleoside triphosphate hydrolase protein</fullName>
    </submittedName>
</protein>
<sequence>MKRKSTDLLEKKKEKRVLSLSLRPKTLEDLIGQDEMVNQIRNQFRTRLPHFFIISGPVGSGKTSLARIIALCIQLGKYESLTLGSNDWDIYKKFDIVEINAANQTGVDSIRAIIEKCRFKPMLPSKAKIVILDESHMLTAAAQNCLITETEDVADHVFFIFCTSTLGKIIPALKRRATHLLPKPLNADSVKQLVSFAAQEAEWKSDITEFLTVINEHDISAPGVILACAERFFSGINAKESVVLSDSGAIDAFQLAKRVASGDWQNSASYLSQITKGDIFSVKLCVLGYLKAILLKSSGEKAINLSRAILVISESSPDDSACIASLIASICLACEHLGPKVRRIVGVKT</sequence>
<proteinExistence type="predicted"/>
<dbReference type="GO" id="GO:0016787">
    <property type="term" value="F:hydrolase activity"/>
    <property type="evidence" value="ECO:0007669"/>
    <property type="project" value="UniProtKB-KW"/>
</dbReference>
<dbReference type="Gene3D" id="3.40.50.300">
    <property type="entry name" value="P-loop containing nucleotide triphosphate hydrolases"/>
    <property type="match status" value="1"/>
</dbReference>
<dbReference type="PANTHER" id="PTHR11669:SF0">
    <property type="entry name" value="PROTEIN STICHEL-LIKE 2"/>
    <property type="match status" value="1"/>
</dbReference>
<dbReference type="InterPro" id="IPR003593">
    <property type="entry name" value="AAA+_ATPase"/>
</dbReference>
<dbReference type="InterPro" id="IPR050238">
    <property type="entry name" value="DNA_Rep/Repair_Clamp_Loader"/>
</dbReference>
<dbReference type="PANTHER" id="PTHR11669">
    <property type="entry name" value="REPLICATION FACTOR C / DNA POLYMERASE III GAMMA-TAU SUBUNIT"/>
    <property type="match status" value="1"/>
</dbReference>
<dbReference type="Pfam" id="PF13177">
    <property type="entry name" value="DNA_pol3_delta2"/>
    <property type="match status" value="1"/>
</dbReference>
<feature type="domain" description="AAA+ ATPase" evidence="1">
    <location>
        <begin position="48"/>
        <end position="186"/>
    </location>
</feature>
<evidence type="ECO:0000259" key="1">
    <source>
        <dbReference type="SMART" id="SM00382"/>
    </source>
</evidence>
<evidence type="ECO:0000313" key="3">
    <source>
        <dbReference type="Proteomes" id="UP000269721"/>
    </source>
</evidence>
<keyword evidence="2" id="KW-0378">Hydrolase</keyword>
<name>A0A4P9WNX5_9FUNG</name>
<reference evidence="3" key="1">
    <citation type="journal article" date="2018" name="Nat. Microbiol.">
        <title>Leveraging single-cell genomics to expand the fungal tree of life.</title>
        <authorList>
            <person name="Ahrendt S.R."/>
            <person name="Quandt C.A."/>
            <person name="Ciobanu D."/>
            <person name="Clum A."/>
            <person name="Salamov A."/>
            <person name="Andreopoulos B."/>
            <person name="Cheng J.F."/>
            <person name="Woyke T."/>
            <person name="Pelin A."/>
            <person name="Henrissat B."/>
            <person name="Reynolds N.K."/>
            <person name="Benny G.L."/>
            <person name="Smith M.E."/>
            <person name="James T.Y."/>
            <person name="Grigoriev I.V."/>
        </authorList>
    </citation>
    <scope>NUCLEOTIDE SEQUENCE [LARGE SCALE GENOMIC DNA]</scope>
</reference>
<dbReference type="SUPFAM" id="SSF52540">
    <property type="entry name" value="P-loop containing nucleoside triphosphate hydrolases"/>
    <property type="match status" value="1"/>
</dbReference>
<dbReference type="Proteomes" id="UP000269721">
    <property type="component" value="Unassembled WGS sequence"/>
</dbReference>
<dbReference type="OrthoDB" id="10265467at2759"/>
<dbReference type="EMBL" id="KZ993836">
    <property type="protein sequence ID" value="RKO94704.1"/>
    <property type="molecule type" value="Genomic_DNA"/>
</dbReference>
<gene>
    <name evidence="2" type="ORF">BDK51DRAFT_35272</name>
</gene>
<dbReference type="AlphaFoldDB" id="A0A4P9WNX5"/>
<dbReference type="InterPro" id="IPR027417">
    <property type="entry name" value="P-loop_NTPase"/>
</dbReference>
<keyword evidence="3" id="KW-1185">Reference proteome</keyword>
<evidence type="ECO:0000313" key="2">
    <source>
        <dbReference type="EMBL" id="RKO94704.1"/>
    </source>
</evidence>
<organism evidence="2 3">
    <name type="scientific">Blyttiomyces helicus</name>
    <dbReference type="NCBI Taxonomy" id="388810"/>
    <lineage>
        <taxon>Eukaryota</taxon>
        <taxon>Fungi</taxon>
        <taxon>Fungi incertae sedis</taxon>
        <taxon>Chytridiomycota</taxon>
        <taxon>Chytridiomycota incertae sedis</taxon>
        <taxon>Chytridiomycetes</taxon>
        <taxon>Chytridiomycetes incertae sedis</taxon>
        <taxon>Blyttiomyces</taxon>
    </lineage>
</organism>
<accession>A0A4P9WNX5</accession>
<dbReference type="SMART" id="SM00382">
    <property type="entry name" value="AAA"/>
    <property type="match status" value="1"/>
</dbReference>